<keyword evidence="1" id="KW-1133">Transmembrane helix</keyword>
<proteinExistence type="predicted"/>
<evidence type="ECO:0000313" key="2">
    <source>
        <dbReference type="EMBL" id="PKA65228.1"/>
    </source>
</evidence>
<dbReference type="Proteomes" id="UP000236161">
    <property type="component" value="Unassembled WGS sequence"/>
</dbReference>
<evidence type="ECO:0000313" key="3">
    <source>
        <dbReference type="Proteomes" id="UP000236161"/>
    </source>
</evidence>
<name>A0A2I0BBP8_9ASPA</name>
<evidence type="ECO:0000256" key="1">
    <source>
        <dbReference type="SAM" id="Phobius"/>
    </source>
</evidence>
<organism evidence="2 3">
    <name type="scientific">Apostasia shenzhenica</name>
    <dbReference type="NCBI Taxonomy" id="1088818"/>
    <lineage>
        <taxon>Eukaryota</taxon>
        <taxon>Viridiplantae</taxon>
        <taxon>Streptophyta</taxon>
        <taxon>Embryophyta</taxon>
        <taxon>Tracheophyta</taxon>
        <taxon>Spermatophyta</taxon>
        <taxon>Magnoliopsida</taxon>
        <taxon>Liliopsida</taxon>
        <taxon>Asparagales</taxon>
        <taxon>Orchidaceae</taxon>
        <taxon>Apostasioideae</taxon>
        <taxon>Apostasia</taxon>
    </lineage>
</organism>
<keyword evidence="1" id="KW-0812">Transmembrane</keyword>
<keyword evidence="3" id="KW-1185">Reference proteome</keyword>
<accession>A0A2I0BBP8</accession>
<dbReference type="EMBL" id="KZ451896">
    <property type="protein sequence ID" value="PKA65228.1"/>
    <property type="molecule type" value="Genomic_DNA"/>
</dbReference>
<protein>
    <submittedName>
        <fullName evidence="2">Uncharacterized protein</fullName>
    </submittedName>
</protein>
<gene>
    <name evidence="2" type="ORF">AXF42_Ash013349</name>
</gene>
<keyword evidence="1" id="KW-0472">Membrane</keyword>
<reference evidence="2 3" key="1">
    <citation type="journal article" date="2017" name="Nature">
        <title>The Apostasia genome and the evolution of orchids.</title>
        <authorList>
            <person name="Zhang G.Q."/>
            <person name="Liu K.W."/>
            <person name="Li Z."/>
            <person name="Lohaus R."/>
            <person name="Hsiao Y.Y."/>
            <person name="Niu S.C."/>
            <person name="Wang J.Y."/>
            <person name="Lin Y.C."/>
            <person name="Xu Q."/>
            <person name="Chen L.J."/>
            <person name="Yoshida K."/>
            <person name="Fujiwara S."/>
            <person name="Wang Z.W."/>
            <person name="Zhang Y.Q."/>
            <person name="Mitsuda N."/>
            <person name="Wang M."/>
            <person name="Liu G.H."/>
            <person name="Pecoraro L."/>
            <person name="Huang H.X."/>
            <person name="Xiao X.J."/>
            <person name="Lin M."/>
            <person name="Wu X.Y."/>
            <person name="Wu W.L."/>
            <person name="Chen Y.Y."/>
            <person name="Chang S.B."/>
            <person name="Sakamoto S."/>
            <person name="Ohme-Takagi M."/>
            <person name="Yagi M."/>
            <person name="Zeng S.J."/>
            <person name="Shen C.Y."/>
            <person name="Yeh C.M."/>
            <person name="Luo Y.B."/>
            <person name="Tsai W.C."/>
            <person name="Van de Peer Y."/>
            <person name="Liu Z.J."/>
        </authorList>
    </citation>
    <scope>NUCLEOTIDE SEQUENCE [LARGE SCALE GENOMIC DNA]</scope>
    <source>
        <strain evidence="3">cv. Shenzhen</strain>
        <tissue evidence="2">Stem</tissue>
    </source>
</reference>
<sequence length="65" mass="7404">MLLIKLETGFLGGNVSYYLNVLRLFLLILFLAPLFLLNFSGILMTKRILFGVLGIIFVFPRRKGV</sequence>
<dbReference type="AlphaFoldDB" id="A0A2I0BBP8"/>
<feature type="transmembrane region" description="Helical" evidence="1">
    <location>
        <begin position="15"/>
        <end position="36"/>
    </location>
</feature>